<dbReference type="EMBL" id="SNQI01000005">
    <property type="protein sequence ID" value="TEW72467.1"/>
    <property type="molecule type" value="Genomic_DNA"/>
</dbReference>
<feature type="domain" description="CBS" evidence="1">
    <location>
        <begin position="14"/>
        <end position="52"/>
    </location>
</feature>
<name>A0A4Y8AR13_9FLAO</name>
<dbReference type="InterPro" id="IPR000644">
    <property type="entry name" value="CBS_dom"/>
</dbReference>
<accession>A0A4Y8AR13</accession>
<keyword evidence="3" id="KW-1185">Reference proteome</keyword>
<dbReference type="SUPFAM" id="SSF54631">
    <property type="entry name" value="CBS-domain pair"/>
    <property type="match status" value="1"/>
</dbReference>
<evidence type="ECO:0000313" key="3">
    <source>
        <dbReference type="Proteomes" id="UP000298517"/>
    </source>
</evidence>
<organism evidence="2 3">
    <name type="scientific">Gramella jeungdoensis</name>
    <dbReference type="NCBI Taxonomy" id="708091"/>
    <lineage>
        <taxon>Bacteria</taxon>
        <taxon>Pseudomonadati</taxon>
        <taxon>Bacteroidota</taxon>
        <taxon>Flavobacteriia</taxon>
        <taxon>Flavobacteriales</taxon>
        <taxon>Flavobacteriaceae</taxon>
        <taxon>Christiangramia</taxon>
    </lineage>
</organism>
<dbReference type="OrthoDB" id="1523762at2"/>
<evidence type="ECO:0000259" key="1">
    <source>
        <dbReference type="Pfam" id="PF00571"/>
    </source>
</evidence>
<sequence length="219" mass="25316">METAPFILKEFKPFTLDSKVADAKLLFKETAFSHFPIVKNNKLIGLISKIDIDGIDTGEKKLEDFSYLIKLFFAEQSENLLELIKVFAANETNLVPVIKKNHTYIGYLDLIDILHVYNETPFLNNEGVVIALEKEIQDFSFSQVCQIVETNNGKVLGLFISETSGAIVKITLKFNAQEINEIIQTFRRYNYKVLSKHKEDFYLEDLKERSDYLQKYLNI</sequence>
<dbReference type="CDD" id="cd02205">
    <property type="entry name" value="CBS_pair_SF"/>
    <property type="match status" value="1"/>
</dbReference>
<dbReference type="AlphaFoldDB" id="A0A4Y8AR13"/>
<dbReference type="Pfam" id="PF00571">
    <property type="entry name" value="CBS"/>
    <property type="match status" value="1"/>
</dbReference>
<reference evidence="2 3" key="1">
    <citation type="journal article" date="2011" name="J. Microbiol.">
        <title>Gramella jeungdoensis sp. nov., isolated from a solar saltern in Korea.</title>
        <authorList>
            <person name="Joung Y."/>
            <person name="Kim H."/>
            <person name="Jang T."/>
            <person name="Ahn T.S."/>
            <person name="Joh K."/>
        </authorList>
    </citation>
    <scope>NUCLEOTIDE SEQUENCE [LARGE SCALE GENOMIC DNA]</scope>
    <source>
        <strain evidence="2 3">KCTC 23123</strain>
    </source>
</reference>
<gene>
    <name evidence="2" type="ORF">E2488_13510</name>
</gene>
<dbReference type="RefSeq" id="WP_134248911.1">
    <property type="nucleotide sequence ID" value="NZ_SNQI01000005.1"/>
</dbReference>
<proteinExistence type="predicted"/>
<dbReference type="Gene3D" id="3.10.580.10">
    <property type="entry name" value="CBS-domain"/>
    <property type="match status" value="1"/>
</dbReference>
<evidence type="ECO:0000313" key="2">
    <source>
        <dbReference type="EMBL" id="TEW72467.1"/>
    </source>
</evidence>
<protein>
    <submittedName>
        <fullName evidence="2">CBS domain-containing protein</fullName>
    </submittedName>
</protein>
<dbReference type="InterPro" id="IPR046342">
    <property type="entry name" value="CBS_dom_sf"/>
</dbReference>
<dbReference type="Proteomes" id="UP000298517">
    <property type="component" value="Unassembled WGS sequence"/>
</dbReference>
<comment type="caution">
    <text evidence="2">The sequence shown here is derived from an EMBL/GenBank/DDBJ whole genome shotgun (WGS) entry which is preliminary data.</text>
</comment>